<name>Q0R0B1_PODCA</name>
<dbReference type="PROSITE" id="PS51362">
    <property type="entry name" value="TGF_BETA_2"/>
    <property type="match status" value="1"/>
</dbReference>
<dbReference type="InterPro" id="IPR001111">
    <property type="entry name" value="TGF-b_propeptide"/>
</dbReference>
<sequence>MKMYKCLFVLHFVFLLHQSICLQMETVKDTSSTDRDHYKTITKDEKILKMVKQRFLDFLGIKGKPARKPSKRNIKVPDYLWKLYYKWSNDNYEDYDKNNADTARVIYHNVETDHDLRSMTASKQTLYFNVSHIQPKEKLHRAELMLFNERHEHRHKKSIKIYRNKTSNPFTTKKIRHNKVGYVSFDVTSHVNTWLNNSSDDTSLFVDVDDGNNIRSTVHLRKRSCIQAHKNWHHKRPLLVIYTQRSSSGRIQAKQQLRQRRSAYHIKHKDYEFRNKTHQRVRLEVCRLRLFRMDFKTLGRDSWIVAPSHYNLNYCSGHCPRPLGPHFNTTNHAIIQNSIFGLGKNRVPPLCCIPTTLKDQALLHLTGNERLVLINPVQMTALGCGCR</sequence>
<dbReference type="Gene3D" id="2.60.120.970">
    <property type="match status" value="1"/>
</dbReference>
<dbReference type="AlphaFoldDB" id="Q0R0B1"/>
<comment type="subcellular location">
    <subcellularLocation>
        <location evidence="1">Secreted</location>
    </subcellularLocation>
</comment>
<dbReference type="InterPro" id="IPR029034">
    <property type="entry name" value="Cystine-knot_cytokine"/>
</dbReference>
<evidence type="ECO:0000256" key="3">
    <source>
        <dbReference type="ARBA" id="ARBA00022525"/>
    </source>
</evidence>
<dbReference type="GO" id="GO:0005125">
    <property type="term" value="F:cytokine activity"/>
    <property type="evidence" value="ECO:0007669"/>
    <property type="project" value="TreeGrafter"/>
</dbReference>
<proteinExistence type="evidence at transcript level"/>
<keyword evidence="5 8" id="KW-0339">Growth factor</keyword>
<evidence type="ECO:0000256" key="8">
    <source>
        <dbReference type="RuleBase" id="RU000354"/>
    </source>
</evidence>
<dbReference type="InterPro" id="IPR015615">
    <property type="entry name" value="TGF-beta-rel"/>
</dbReference>
<dbReference type="PANTHER" id="PTHR11848:SF263">
    <property type="entry name" value="PROTEIN DECAPENTAPLEGIC"/>
    <property type="match status" value="1"/>
</dbReference>
<evidence type="ECO:0000256" key="1">
    <source>
        <dbReference type="ARBA" id="ARBA00004613"/>
    </source>
</evidence>
<organism evidence="11">
    <name type="scientific">Podocoryna carnea</name>
    <name type="common">Hydrozoan</name>
    <dbReference type="NCBI Taxonomy" id="6096"/>
    <lineage>
        <taxon>Eukaryota</taxon>
        <taxon>Metazoa</taxon>
        <taxon>Cnidaria</taxon>
        <taxon>Hydrozoa</taxon>
        <taxon>Hydroidolina</taxon>
        <taxon>Anthoathecata</taxon>
        <taxon>Filifera</taxon>
        <taxon>Hydractiniidae</taxon>
        <taxon>Podocoryna</taxon>
    </lineage>
</organism>
<evidence type="ECO:0000256" key="9">
    <source>
        <dbReference type="SAM" id="SignalP"/>
    </source>
</evidence>
<dbReference type="PROSITE" id="PS00250">
    <property type="entry name" value="TGF_BETA_1"/>
    <property type="match status" value="1"/>
</dbReference>
<dbReference type="GO" id="GO:0008083">
    <property type="term" value="F:growth factor activity"/>
    <property type="evidence" value="ECO:0007669"/>
    <property type="project" value="UniProtKB-KW"/>
</dbReference>
<protein>
    <submittedName>
        <fullName evidence="11">BMP2/4</fullName>
    </submittedName>
</protein>
<dbReference type="InterPro" id="IPR001839">
    <property type="entry name" value="TGF-b_C"/>
</dbReference>
<dbReference type="Pfam" id="PF00688">
    <property type="entry name" value="TGFb_propeptide"/>
    <property type="match status" value="1"/>
</dbReference>
<dbReference type="PANTHER" id="PTHR11848">
    <property type="entry name" value="TGF-BETA FAMILY"/>
    <property type="match status" value="1"/>
</dbReference>
<keyword evidence="6" id="KW-1015">Disulfide bond</keyword>
<reference evidence="11" key="1">
    <citation type="submission" date="2005-07" db="EMBL/GenBank/DDBJ databases">
        <authorList>
            <person name="Reber-Mueller S."/>
            <person name="Streitwolf-Engel R."/>
            <person name="Yanze N."/>
            <person name="Schmid V."/>
            <person name="Seipel K."/>
        </authorList>
    </citation>
    <scope>NUCLEOTIDE SEQUENCE</scope>
</reference>
<keyword evidence="7" id="KW-0325">Glycoprotein</keyword>
<keyword evidence="4 9" id="KW-0732">Signal</keyword>
<dbReference type="GO" id="GO:0005615">
    <property type="term" value="C:extracellular space"/>
    <property type="evidence" value="ECO:0007669"/>
    <property type="project" value="TreeGrafter"/>
</dbReference>
<dbReference type="CDD" id="cd13756">
    <property type="entry name" value="TGF_beta_BMPs_GDFs"/>
    <property type="match status" value="1"/>
</dbReference>
<dbReference type="EMBL" id="DQ145800">
    <property type="protein sequence ID" value="ABA42601.1"/>
    <property type="molecule type" value="mRNA"/>
</dbReference>
<evidence type="ECO:0000256" key="2">
    <source>
        <dbReference type="ARBA" id="ARBA00006656"/>
    </source>
</evidence>
<dbReference type="SUPFAM" id="SSF57501">
    <property type="entry name" value="Cystine-knot cytokines"/>
    <property type="match status" value="1"/>
</dbReference>
<evidence type="ECO:0000259" key="10">
    <source>
        <dbReference type="PROSITE" id="PS51362"/>
    </source>
</evidence>
<dbReference type="SMART" id="SM00204">
    <property type="entry name" value="TGFB"/>
    <property type="match status" value="1"/>
</dbReference>
<feature type="chain" id="PRO_5004175979" evidence="9">
    <location>
        <begin position="22"/>
        <end position="387"/>
    </location>
</feature>
<keyword evidence="3" id="KW-0964">Secreted</keyword>
<evidence type="ECO:0000313" key="11">
    <source>
        <dbReference type="EMBL" id="ABA42601.1"/>
    </source>
</evidence>
<dbReference type="Pfam" id="PF00019">
    <property type="entry name" value="TGF_beta"/>
    <property type="match status" value="1"/>
</dbReference>
<evidence type="ECO:0000256" key="5">
    <source>
        <dbReference type="ARBA" id="ARBA00023030"/>
    </source>
</evidence>
<evidence type="ECO:0000256" key="4">
    <source>
        <dbReference type="ARBA" id="ARBA00022729"/>
    </source>
</evidence>
<evidence type="ECO:0000256" key="6">
    <source>
        <dbReference type="ARBA" id="ARBA00023157"/>
    </source>
</evidence>
<feature type="domain" description="TGF-beta family profile" evidence="10">
    <location>
        <begin position="258"/>
        <end position="387"/>
    </location>
</feature>
<feature type="signal peptide" evidence="9">
    <location>
        <begin position="1"/>
        <end position="21"/>
    </location>
</feature>
<comment type="similarity">
    <text evidence="2 8">Belongs to the TGF-beta family.</text>
</comment>
<evidence type="ECO:0000256" key="7">
    <source>
        <dbReference type="ARBA" id="ARBA00023180"/>
    </source>
</evidence>
<reference evidence="11" key="2">
    <citation type="journal article" date="2006" name="Int. J. Dev. Biol.">
        <title>BMP2/4 and BMP5-8 in jellyfish development and transdifferentiation.</title>
        <authorList>
            <person name="Reber-Muller S."/>
            <person name="Streitwolf-Engel R."/>
            <person name="Yanze N."/>
            <person name="Schmid V."/>
            <person name="Stierwald M."/>
            <person name="Erb M."/>
            <person name="Seipel K."/>
        </authorList>
    </citation>
    <scope>NUCLEOTIDE SEQUENCE</scope>
</reference>
<dbReference type="InterPro" id="IPR017948">
    <property type="entry name" value="TGFb_CS"/>
</dbReference>
<dbReference type="Gene3D" id="2.10.90.10">
    <property type="entry name" value="Cystine-knot cytokines"/>
    <property type="match status" value="1"/>
</dbReference>
<accession>Q0R0B1</accession>